<reference evidence="1" key="2">
    <citation type="submission" date="2022-08" db="UniProtKB">
        <authorList>
            <consortium name="EnsemblMetazoa"/>
        </authorList>
    </citation>
    <scope>IDENTIFICATION</scope>
    <source>
        <strain evidence="1">STECLA/ALBI9_A</strain>
    </source>
</reference>
<organism evidence="1 2">
    <name type="scientific">Anopheles albimanus</name>
    <name type="common">New world malaria mosquito</name>
    <dbReference type="NCBI Taxonomy" id="7167"/>
    <lineage>
        <taxon>Eukaryota</taxon>
        <taxon>Metazoa</taxon>
        <taxon>Ecdysozoa</taxon>
        <taxon>Arthropoda</taxon>
        <taxon>Hexapoda</taxon>
        <taxon>Insecta</taxon>
        <taxon>Pterygota</taxon>
        <taxon>Neoptera</taxon>
        <taxon>Endopterygota</taxon>
        <taxon>Diptera</taxon>
        <taxon>Nematocera</taxon>
        <taxon>Culicoidea</taxon>
        <taxon>Culicidae</taxon>
        <taxon>Anophelinae</taxon>
        <taxon>Anopheles</taxon>
    </lineage>
</organism>
<evidence type="ECO:0000313" key="2">
    <source>
        <dbReference type="Proteomes" id="UP000069272"/>
    </source>
</evidence>
<keyword evidence="2" id="KW-1185">Reference proteome</keyword>
<dbReference type="VEuPathDB" id="VectorBase:AALB014937"/>
<dbReference type="EnsemblMetazoa" id="AALB014937-RA">
    <property type="protein sequence ID" value="AALB014937-PA"/>
    <property type="gene ID" value="AALB014937"/>
</dbReference>
<dbReference type="Proteomes" id="UP000069272">
    <property type="component" value="Chromosome 3R"/>
</dbReference>
<sequence>MHDRAIDNWNSIPQGRPRLLSSSNTFCMKTYCSGSGGFCFGGSGTDGGGAACCWPIWFIWPSWG</sequence>
<evidence type="ECO:0000313" key="1">
    <source>
        <dbReference type="EnsemblMetazoa" id="AALB014937-PA"/>
    </source>
</evidence>
<dbReference type="AlphaFoldDB" id="A0A182FZC1"/>
<accession>A0A182FZC1</accession>
<proteinExistence type="predicted"/>
<protein>
    <submittedName>
        <fullName evidence="1">Uncharacterized protein</fullName>
    </submittedName>
</protein>
<name>A0A182FZC1_ANOAL</name>
<reference evidence="1 2" key="1">
    <citation type="journal article" date="2017" name="G3 (Bethesda)">
        <title>The Physical Genome Mapping of Anopheles albimanus Corrected Scaffold Misassemblies and Identified Interarm Rearrangements in Genus Anopheles.</title>
        <authorList>
            <person name="Artemov G.N."/>
            <person name="Peery A.N."/>
            <person name="Jiang X."/>
            <person name="Tu Z."/>
            <person name="Stegniy V.N."/>
            <person name="Sharakhova M.V."/>
            <person name="Sharakhov I.V."/>
        </authorList>
    </citation>
    <scope>NUCLEOTIDE SEQUENCE [LARGE SCALE GENOMIC DNA]</scope>
    <source>
        <strain evidence="1 2">ALBI9_A</strain>
    </source>
</reference>